<organism evidence="2 3">
    <name type="scientific">Paludibaculum fermentans</name>
    <dbReference type="NCBI Taxonomy" id="1473598"/>
    <lineage>
        <taxon>Bacteria</taxon>
        <taxon>Pseudomonadati</taxon>
        <taxon>Acidobacteriota</taxon>
        <taxon>Terriglobia</taxon>
        <taxon>Bryobacterales</taxon>
        <taxon>Bryobacteraceae</taxon>
        <taxon>Paludibaculum</taxon>
    </lineage>
</organism>
<evidence type="ECO:0000313" key="3">
    <source>
        <dbReference type="Proteomes" id="UP000593892"/>
    </source>
</evidence>
<dbReference type="KEGG" id="pfer:IRI77_15510"/>
<sequence>MVGQSDPNCGPFQFATGYSVKTWGVGNNNYFTSGLTREADGSLTDERFSTQTPFNKLSSTPNAQTRLSTCSGLPVRTFATSLPPNFTNKLGAEPVGVAARFQRVFQLADGRSVLLMVNDYLGRQKLVVFIGKDARNLDRTVQYDVPGSPGNLVIGDFNGDQQTDAAVFVFGTGANPVSQVTVFLGNGDGTFTGKSYPAGDGGNNLGAGDINGDGKLDVIVTGGTANVAYILYGNGDGTLGAPVTLKTLGYETSVVVADINGDGKQDLLFGTGGNGAYYLPGNGGGTFLAAVKVSLEGYANYIATGDFNEDGRPDIVYSDVNAQTISIYLAQPDGTFKSGGAGLAGYHPLETVVTDVDLDGHLDIVTGAIDANVLSRGYYGDTTAVLFGNGDGTFSGMPTFALPRSATIMVNADFNGDGISDLVMANGTAGGASIVLGSATGVPAAPTAIPLPPTNGRKPTVTSILVADFNTDGKQDLALVLDGGTSVSILNGKGDGTFDAPISRPTPAPVTVVAVGDFNGDGQLDLAGTVQSGANPPISTLMIFLAAGGFYLPAGSLTIGTNVTQLEVGDFNKDGKLDFLALDKGVFGSVNGSISLIAGNGNGSFQNPVSLAATGQTTRMQLGDLNGDGITDVIAGGQTPSYSFRLFELLGKQGGGFEPVVQIPTAFGPQDIGIGDLNGDGIPDLAIPHCCGDTSLGFYQGVGDGTFGAETFLPVISSPNILKLIDYDGDGRLDVVIGTQSSGSSGALAFLRNVYSRVNTLALANTASGAAATTIAPQSMVTAKGKNLTTGDETGDPASLPETLAGARIKLVDSAGVEFAAKLYSASKTSIRFIVPDAAAGAATITLTGADGQVWTTTAQIANVSPGLCTVNAATGLAQGYLVRVDPDGTQTPMEFAVTNPDTGAQDPVAIDLGPDGTQVFLVLYGTGLRFVSAPEAGSVSVGGEASAPAIAANPGYPGLDEMRFLLPRTLIGRGDVDIAVTLDGATSNTVKVRVQ</sequence>
<dbReference type="InterPro" id="IPR013517">
    <property type="entry name" value="FG-GAP"/>
</dbReference>
<evidence type="ECO:0000313" key="2">
    <source>
        <dbReference type="EMBL" id="QOY91296.1"/>
    </source>
</evidence>
<dbReference type="PANTHER" id="PTHR46580">
    <property type="entry name" value="SENSOR KINASE-RELATED"/>
    <property type="match status" value="1"/>
</dbReference>
<dbReference type="Gene3D" id="2.40.128.340">
    <property type="match status" value="2"/>
</dbReference>
<dbReference type="EMBL" id="CP063849">
    <property type="protein sequence ID" value="QOY91296.1"/>
    <property type="molecule type" value="Genomic_DNA"/>
</dbReference>
<dbReference type="InterPro" id="IPR028994">
    <property type="entry name" value="Integrin_alpha_N"/>
</dbReference>
<dbReference type="Proteomes" id="UP000593892">
    <property type="component" value="Chromosome"/>
</dbReference>
<dbReference type="PANTHER" id="PTHR46580:SF4">
    <property type="entry name" value="ATP_GTP-BINDING PROTEIN"/>
    <property type="match status" value="1"/>
</dbReference>
<dbReference type="RefSeq" id="WP_194452950.1">
    <property type="nucleotide sequence ID" value="NZ_CP063849.1"/>
</dbReference>
<dbReference type="InterPro" id="IPR013783">
    <property type="entry name" value="Ig-like_fold"/>
</dbReference>
<evidence type="ECO:0000256" key="1">
    <source>
        <dbReference type="ARBA" id="ARBA00022729"/>
    </source>
</evidence>
<dbReference type="SUPFAM" id="SSF69318">
    <property type="entry name" value="Integrin alpha N-terminal domain"/>
    <property type="match status" value="3"/>
</dbReference>
<accession>A0A7S7SP81</accession>
<reference evidence="2 3" key="1">
    <citation type="submission" date="2020-10" db="EMBL/GenBank/DDBJ databases">
        <title>Complete genome sequence of Paludibaculum fermentans P105T, a facultatively anaerobic acidobacterium capable of dissimilatory Fe(III) reduction.</title>
        <authorList>
            <person name="Dedysh S.N."/>
            <person name="Beletsky A.V."/>
            <person name="Kulichevskaya I.S."/>
            <person name="Mardanov A.V."/>
            <person name="Ravin N.V."/>
        </authorList>
    </citation>
    <scope>NUCLEOTIDE SEQUENCE [LARGE SCALE GENOMIC DNA]</scope>
    <source>
        <strain evidence="2 3">P105</strain>
    </source>
</reference>
<gene>
    <name evidence="2" type="ORF">IRI77_15510</name>
</gene>
<proteinExistence type="predicted"/>
<dbReference type="Gene3D" id="2.130.10.130">
    <property type="entry name" value="Integrin alpha, N-terminal"/>
    <property type="match status" value="3"/>
</dbReference>
<keyword evidence="1" id="KW-0732">Signal</keyword>
<dbReference type="NCBIfam" id="TIGR03437">
    <property type="entry name" value="Soli_cterm"/>
    <property type="match status" value="1"/>
</dbReference>
<dbReference type="InterPro" id="IPR017803">
    <property type="entry name" value="CHP03437_C"/>
</dbReference>
<name>A0A7S7SP81_PALFE</name>
<protein>
    <submittedName>
        <fullName evidence="2">VCBS repeat-containing protein</fullName>
    </submittedName>
</protein>
<keyword evidence="3" id="KW-1185">Reference proteome</keyword>
<dbReference type="AlphaFoldDB" id="A0A7S7SP81"/>
<dbReference type="Gene3D" id="2.60.40.10">
    <property type="entry name" value="Immunoglobulins"/>
    <property type="match status" value="1"/>
</dbReference>
<dbReference type="Pfam" id="PF13517">
    <property type="entry name" value="FG-GAP_3"/>
    <property type="match status" value="4"/>
</dbReference>